<name>A0A5N6X1H7_9EURO</name>
<gene>
    <name evidence="1" type="ORF">BDV39DRAFT_87354</name>
</gene>
<protein>
    <submittedName>
        <fullName evidence="1">Uncharacterized protein</fullName>
    </submittedName>
</protein>
<proteinExistence type="predicted"/>
<dbReference type="EMBL" id="ML741797">
    <property type="protein sequence ID" value="KAE8326752.1"/>
    <property type="molecule type" value="Genomic_DNA"/>
</dbReference>
<keyword evidence="2" id="KW-1185">Reference proteome</keyword>
<reference evidence="2" key="1">
    <citation type="submission" date="2019-04" db="EMBL/GenBank/DDBJ databases">
        <title>Friends and foes A comparative genomics studyof 23 Aspergillus species from section Flavi.</title>
        <authorList>
            <consortium name="DOE Joint Genome Institute"/>
            <person name="Kjaerbolling I."/>
            <person name="Vesth T."/>
            <person name="Frisvad J.C."/>
            <person name="Nybo J.L."/>
            <person name="Theobald S."/>
            <person name="Kildgaard S."/>
            <person name="Isbrandt T."/>
            <person name="Kuo A."/>
            <person name="Sato A."/>
            <person name="Lyhne E.K."/>
            <person name="Kogle M.E."/>
            <person name="Wiebenga A."/>
            <person name="Kun R.S."/>
            <person name="Lubbers R.J."/>
            <person name="Makela M.R."/>
            <person name="Barry K."/>
            <person name="Chovatia M."/>
            <person name="Clum A."/>
            <person name="Daum C."/>
            <person name="Haridas S."/>
            <person name="He G."/>
            <person name="LaButti K."/>
            <person name="Lipzen A."/>
            <person name="Mondo S."/>
            <person name="Riley R."/>
            <person name="Salamov A."/>
            <person name="Simmons B.A."/>
            <person name="Magnuson J.K."/>
            <person name="Henrissat B."/>
            <person name="Mortensen U.H."/>
            <person name="Larsen T.O."/>
            <person name="Devries R.P."/>
            <person name="Grigoriev I.V."/>
            <person name="Machida M."/>
            <person name="Baker S.E."/>
            <person name="Andersen M.R."/>
        </authorList>
    </citation>
    <scope>NUCLEOTIDE SEQUENCE [LARGE SCALE GENOMIC DNA]</scope>
    <source>
        <strain evidence="2">CBS 130017</strain>
    </source>
</reference>
<dbReference type="AlphaFoldDB" id="A0A5N6X1H7"/>
<evidence type="ECO:0000313" key="2">
    <source>
        <dbReference type="Proteomes" id="UP000325945"/>
    </source>
</evidence>
<dbReference type="Proteomes" id="UP000325945">
    <property type="component" value="Unassembled WGS sequence"/>
</dbReference>
<accession>A0A5N6X1H7</accession>
<evidence type="ECO:0000313" key="1">
    <source>
        <dbReference type="EMBL" id="KAE8326752.1"/>
    </source>
</evidence>
<sequence>MIFSGERRRWKRMGGRQNFLEGKKLEKLTTEAFRHINTLPLNFRSFSHTPGPPSVLVRCWEKALLRVYPYLSTHILCCPGMPLTDRVRSGGGQGRIPVVQPMIPAAGWPRRSADGAGYAVDESPLWFCETGIHLKLHPDPLVSTPIAMAIPLGGPNFCPSVLSYRIQIPYGVSHPHLPSNSCPATGEKKKKATVCFHQGGQQKKKKGAVKPKRIFTCSGSLHSRMGPMDRFRSTWRTSINQCEPATGKLISGLFLGLESTGPNRACGSTTTGVSQTKNNHKNKS</sequence>
<organism evidence="1 2">
    <name type="scientific">Aspergillus sergii</name>
    <dbReference type="NCBI Taxonomy" id="1034303"/>
    <lineage>
        <taxon>Eukaryota</taxon>
        <taxon>Fungi</taxon>
        <taxon>Dikarya</taxon>
        <taxon>Ascomycota</taxon>
        <taxon>Pezizomycotina</taxon>
        <taxon>Eurotiomycetes</taxon>
        <taxon>Eurotiomycetidae</taxon>
        <taxon>Eurotiales</taxon>
        <taxon>Aspergillaceae</taxon>
        <taxon>Aspergillus</taxon>
        <taxon>Aspergillus subgen. Circumdati</taxon>
    </lineage>
</organism>